<dbReference type="Gene3D" id="1.20.1250.20">
    <property type="entry name" value="MFS general substrate transporter like domains"/>
    <property type="match status" value="1"/>
</dbReference>
<accession>A0ABQ6VCZ0</accession>
<dbReference type="Proteomes" id="UP000436181">
    <property type="component" value="Unassembled WGS sequence"/>
</dbReference>
<feature type="transmembrane region" description="Helical" evidence="5">
    <location>
        <begin position="169"/>
        <end position="188"/>
    </location>
</feature>
<feature type="domain" description="Major facilitator superfamily (MFS) profile" evidence="6">
    <location>
        <begin position="173"/>
        <end position="387"/>
    </location>
</feature>
<feature type="transmembrane region" description="Helical" evidence="5">
    <location>
        <begin position="271"/>
        <end position="291"/>
    </location>
</feature>
<evidence type="ECO:0000313" key="7">
    <source>
        <dbReference type="EMBL" id="KAB3520785.1"/>
    </source>
</evidence>
<keyword evidence="8" id="KW-1185">Reference proteome</keyword>
<dbReference type="PANTHER" id="PTHR23531">
    <property type="entry name" value="QUINOLENE RESISTANCE PROTEIN NORA"/>
    <property type="match status" value="1"/>
</dbReference>
<dbReference type="InterPro" id="IPR052714">
    <property type="entry name" value="MFS_Exporter"/>
</dbReference>
<gene>
    <name evidence="7" type="ORF">F8377_05940</name>
</gene>
<comment type="subcellular location">
    <subcellularLocation>
        <location evidence="1">Cell membrane</location>
        <topology evidence="1">Multi-pass membrane protein</topology>
    </subcellularLocation>
</comment>
<evidence type="ECO:0000259" key="6">
    <source>
        <dbReference type="PROSITE" id="PS50850"/>
    </source>
</evidence>
<protein>
    <submittedName>
        <fullName evidence="7">MFS transporter</fullName>
    </submittedName>
</protein>
<keyword evidence="3 5" id="KW-1133">Transmembrane helix</keyword>
<name>A0ABQ6VCZ0_9CORY</name>
<evidence type="ECO:0000256" key="1">
    <source>
        <dbReference type="ARBA" id="ARBA00004651"/>
    </source>
</evidence>
<dbReference type="InterPro" id="IPR020846">
    <property type="entry name" value="MFS_dom"/>
</dbReference>
<sequence>MDERKPVIKELLKTPGLPATLVAVFCAFGGWSLLLPVIPLAIIDNGGSDSLAGLSTAVFMASTVITQAFTPWLLRTVGFRPVLMLSGLMLGLPAAMHLLSFEPWVVLAVAIVRGVGFGAVTVTEAALISELVPPELIGRSSGVYGLAVGSSQLLAFPVGLWVHSAFGDAVFWIAVIGAVVGAVAALGLPSIKAADREKRSSEGTSTWRLLLLPGVAIGAAATGFAAFSTFMAPATSAAISGVVLSVLGGMQMGSRLVAGTLADRVGYPGKALVPALVLCAAGVGVATWMIVNGQHSWALAILAAALFGSGFGAVQNEALLLMFHRLPRSKASVASAVWNMSFDSGTGAGALLLGVVATSFAYQGAFLASGLIIVLALGAAAFSKVGK</sequence>
<dbReference type="PROSITE" id="PS50850">
    <property type="entry name" value="MFS"/>
    <property type="match status" value="1"/>
</dbReference>
<dbReference type="InterPro" id="IPR036259">
    <property type="entry name" value="MFS_trans_sf"/>
</dbReference>
<keyword evidence="2 5" id="KW-0812">Transmembrane</keyword>
<dbReference type="EMBL" id="WBZJ01000002">
    <property type="protein sequence ID" value="KAB3520785.1"/>
    <property type="molecule type" value="Genomic_DNA"/>
</dbReference>
<reference evidence="7 8" key="1">
    <citation type="submission" date="2019-10" db="EMBL/GenBank/DDBJ databases">
        <title>Corynebacterium sp novel species isolated from the respiratory tract of Marmot.</title>
        <authorList>
            <person name="Zhang G."/>
        </authorList>
    </citation>
    <scope>NUCLEOTIDE SEQUENCE [LARGE SCALE GENOMIC DNA]</scope>
    <source>
        <strain evidence="7 8">336</strain>
    </source>
</reference>
<feature type="transmembrane region" description="Helical" evidence="5">
    <location>
        <begin position="21"/>
        <end position="42"/>
    </location>
</feature>
<organism evidence="7 8">
    <name type="scientific">Corynebacterium zhongnanshanii</name>
    <dbReference type="NCBI Taxonomy" id="2768834"/>
    <lineage>
        <taxon>Bacteria</taxon>
        <taxon>Bacillati</taxon>
        <taxon>Actinomycetota</taxon>
        <taxon>Actinomycetes</taxon>
        <taxon>Mycobacteriales</taxon>
        <taxon>Corynebacteriaceae</taxon>
        <taxon>Corynebacterium</taxon>
    </lineage>
</organism>
<comment type="caution">
    <text evidence="7">The sequence shown here is derived from an EMBL/GenBank/DDBJ whole genome shotgun (WGS) entry which is preliminary data.</text>
</comment>
<evidence type="ECO:0000256" key="3">
    <source>
        <dbReference type="ARBA" id="ARBA00022989"/>
    </source>
</evidence>
<dbReference type="PANTHER" id="PTHR23531:SF1">
    <property type="entry name" value="QUINOLENE RESISTANCE PROTEIN NORA"/>
    <property type="match status" value="1"/>
</dbReference>
<evidence type="ECO:0000256" key="5">
    <source>
        <dbReference type="SAM" id="Phobius"/>
    </source>
</evidence>
<feature type="transmembrane region" description="Helical" evidence="5">
    <location>
        <begin position="105"/>
        <end position="129"/>
    </location>
</feature>
<dbReference type="SUPFAM" id="SSF103473">
    <property type="entry name" value="MFS general substrate transporter"/>
    <property type="match status" value="1"/>
</dbReference>
<feature type="transmembrane region" description="Helical" evidence="5">
    <location>
        <begin position="141"/>
        <end position="163"/>
    </location>
</feature>
<dbReference type="Pfam" id="PF07690">
    <property type="entry name" value="MFS_1"/>
    <property type="match status" value="1"/>
</dbReference>
<evidence type="ECO:0000256" key="4">
    <source>
        <dbReference type="ARBA" id="ARBA00023136"/>
    </source>
</evidence>
<feature type="transmembrane region" description="Helical" evidence="5">
    <location>
        <begin position="333"/>
        <end position="354"/>
    </location>
</feature>
<evidence type="ECO:0000313" key="8">
    <source>
        <dbReference type="Proteomes" id="UP000436181"/>
    </source>
</evidence>
<evidence type="ECO:0000256" key="2">
    <source>
        <dbReference type="ARBA" id="ARBA00022692"/>
    </source>
</evidence>
<feature type="transmembrane region" description="Helical" evidence="5">
    <location>
        <begin position="297"/>
        <end position="321"/>
    </location>
</feature>
<feature type="transmembrane region" description="Helical" evidence="5">
    <location>
        <begin position="233"/>
        <end position="250"/>
    </location>
</feature>
<feature type="transmembrane region" description="Helical" evidence="5">
    <location>
        <begin position="81"/>
        <end position="99"/>
    </location>
</feature>
<dbReference type="InterPro" id="IPR011701">
    <property type="entry name" value="MFS"/>
</dbReference>
<feature type="transmembrane region" description="Helical" evidence="5">
    <location>
        <begin position="54"/>
        <end position="74"/>
    </location>
</feature>
<feature type="transmembrane region" description="Helical" evidence="5">
    <location>
        <begin position="360"/>
        <end position="382"/>
    </location>
</feature>
<feature type="transmembrane region" description="Helical" evidence="5">
    <location>
        <begin position="209"/>
        <end position="227"/>
    </location>
</feature>
<keyword evidence="4 5" id="KW-0472">Membrane</keyword>
<proteinExistence type="predicted"/>